<name>A0A2T1ECW1_9CYAN</name>
<dbReference type="SUPFAM" id="SSF53448">
    <property type="entry name" value="Nucleotide-diphospho-sugar transferases"/>
    <property type="match status" value="1"/>
</dbReference>
<dbReference type="GO" id="GO:0016740">
    <property type="term" value="F:transferase activity"/>
    <property type="evidence" value="ECO:0007669"/>
    <property type="project" value="UniProtKB-KW"/>
</dbReference>
<gene>
    <name evidence="2" type="ORF">C7B82_08615</name>
</gene>
<dbReference type="OrthoDB" id="455644at2"/>
<proteinExistence type="predicted"/>
<keyword evidence="2" id="KW-0808">Transferase</keyword>
<sequence>MPSVSVIVPAYNSGRTILETIASVQRQTFSDFELIVINDGSTDKTLELLGSIQDSRLKVFSYGNAGLPTARNRGIAQATGQFITFLDADDLWTPDKLELQVAALKNCPEAGAVYSWTLVMDEKGENFHPGKSVSFEGNVYREMLLSNFIASGSNIMLRRETIEAVGVFDSTLKSCEDWDYWLRVAPDWIFVVVPKSQILYRQSSGAMSSKIDVMDKNHLIVIEKAFEKAPPDLKRLKNQSLSNKNQFLAQLCLTHVSGTEAAKQAFRMLYKSIKLYPKSLLSKSMRILTFKLLLILILSPERANSLLKQISRLRAAKRKAVI</sequence>
<dbReference type="EMBL" id="PVWK01000050">
    <property type="protein sequence ID" value="PSB30596.1"/>
    <property type="molecule type" value="Genomic_DNA"/>
</dbReference>
<dbReference type="Proteomes" id="UP000239576">
    <property type="component" value="Unassembled WGS sequence"/>
</dbReference>
<dbReference type="InterPro" id="IPR029044">
    <property type="entry name" value="Nucleotide-diphossugar_trans"/>
</dbReference>
<reference evidence="3" key="1">
    <citation type="submission" date="2018-02" db="EMBL/GenBank/DDBJ databases">
        <authorList>
            <person name="Moore K."/>
            <person name="Momper L."/>
        </authorList>
    </citation>
    <scope>NUCLEOTIDE SEQUENCE [LARGE SCALE GENOMIC DNA]</scope>
    <source>
        <strain evidence="3">ULC18</strain>
    </source>
</reference>
<dbReference type="AlphaFoldDB" id="A0A2T1ECW1"/>
<evidence type="ECO:0000313" key="2">
    <source>
        <dbReference type="EMBL" id="PSB30596.1"/>
    </source>
</evidence>
<dbReference type="Pfam" id="PF10111">
    <property type="entry name" value="Glyco_tranf_2_2"/>
    <property type="match status" value="1"/>
</dbReference>
<dbReference type="PANTHER" id="PTHR43685:SF2">
    <property type="entry name" value="GLYCOSYLTRANSFERASE 2-LIKE DOMAIN-CONTAINING PROTEIN"/>
    <property type="match status" value="1"/>
</dbReference>
<evidence type="ECO:0000259" key="1">
    <source>
        <dbReference type="Pfam" id="PF10111"/>
    </source>
</evidence>
<comment type="caution">
    <text evidence="2">The sequence shown here is derived from an EMBL/GenBank/DDBJ whole genome shotgun (WGS) entry which is preliminary data.</text>
</comment>
<dbReference type="RefSeq" id="WP_106255894.1">
    <property type="nucleotide sequence ID" value="NZ_CAWNSW010000046.1"/>
</dbReference>
<protein>
    <submittedName>
        <fullName evidence="2">Glycosyl transferase family A</fullName>
    </submittedName>
</protein>
<dbReference type="InterPro" id="IPR050834">
    <property type="entry name" value="Glycosyltransf_2"/>
</dbReference>
<keyword evidence="3" id="KW-1185">Reference proteome</keyword>
<reference evidence="2 3" key="2">
    <citation type="submission" date="2018-03" db="EMBL/GenBank/DDBJ databases">
        <title>The ancient ancestry and fast evolution of plastids.</title>
        <authorList>
            <person name="Moore K.R."/>
            <person name="Magnabosco C."/>
            <person name="Momper L."/>
            <person name="Gold D.A."/>
            <person name="Bosak T."/>
            <person name="Fournier G.P."/>
        </authorList>
    </citation>
    <scope>NUCLEOTIDE SEQUENCE [LARGE SCALE GENOMIC DNA]</scope>
    <source>
        <strain evidence="2 3">ULC18</strain>
    </source>
</reference>
<dbReference type="PANTHER" id="PTHR43685">
    <property type="entry name" value="GLYCOSYLTRANSFERASE"/>
    <property type="match status" value="1"/>
</dbReference>
<evidence type="ECO:0000313" key="3">
    <source>
        <dbReference type="Proteomes" id="UP000239576"/>
    </source>
</evidence>
<accession>A0A2T1ECW1</accession>
<organism evidence="2 3">
    <name type="scientific">Stenomitos frigidus ULC18</name>
    <dbReference type="NCBI Taxonomy" id="2107698"/>
    <lineage>
        <taxon>Bacteria</taxon>
        <taxon>Bacillati</taxon>
        <taxon>Cyanobacteriota</taxon>
        <taxon>Cyanophyceae</taxon>
        <taxon>Leptolyngbyales</taxon>
        <taxon>Leptolyngbyaceae</taxon>
        <taxon>Stenomitos</taxon>
    </lineage>
</organism>
<feature type="domain" description="Glycosyltransferase 2-like prokaryotic type" evidence="1">
    <location>
        <begin position="5"/>
        <end position="245"/>
    </location>
</feature>
<dbReference type="Gene3D" id="3.90.550.10">
    <property type="entry name" value="Spore Coat Polysaccharide Biosynthesis Protein SpsA, Chain A"/>
    <property type="match status" value="1"/>
</dbReference>
<dbReference type="CDD" id="cd00761">
    <property type="entry name" value="Glyco_tranf_GTA_type"/>
    <property type="match status" value="1"/>
</dbReference>
<dbReference type="InterPro" id="IPR019290">
    <property type="entry name" value="GlycosylTrfase-like_prok"/>
</dbReference>